<proteinExistence type="inferred from homology"/>
<dbReference type="SUPFAM" id="SSF52777">
    <property type="entry name" value="CoA-dependent acyltransferases"/>
    <property type="match status" value="1"/>
</dbReference>
<evidence type="ECO:0000256" key="4">
    <source>
        <dbReference type="RuleBase" id="RU003423"/>
    </source>
</evidence>
<protein>
    <recommendedName>
        <fullName evidence="4">Dihydrolipoamide acetyltransferase component of pyruvate dehydrogenase complex</fullName>
        <ecNumber evidence="4">2.3.1.-</ecNumber>
    </recommendedName>
</protein>
<dbReference type="AlphaFoldDB" id="A0A1M6J7R0"/>
<dbReference type="Pfam" id="PF00198">
    <property type="entry name" value="2-oxoacid_dh"/>
    <property type="match status" value="1"/>
</dbReference>
<keyword evidence="8" id="KW-1185">Reference proteome</keyword>
<dbReference type="CDD" id="cd06849">
    <property type="entry name" value="lipoyl_domain"/>
    <property type="match status" value="1"/>
</dbReference>
<keyword evidence="3 4" id="KW-0450">Lipoyl</keyword>
<dbReference type="PROSITE" id="PS00189">
    <property type="entry name" value="LIPOYL"/>
    <property type="match status" value="1"/>
</dbReference>
<keyword evidence="7" id="KW-0670">Pyruvate</keyword>
<feature type="domain" description="Lipoyl-binding" evidence="6">
    <location>
        <begin position="2"/>
        <end position="77"/>
    </location>
</feature>
<dbReference type="PROSITE" id="PS50968">
    <property type="entry name" value="BIOTINYL_LIPOYL"/>
    <property type="match status" value="1"/>
</dbReference>
<dbReference type="PANTHER" id="PTHR23151">
    <property type="entry name" value="DIHYDROLIPOAMIDE ACETYL/SUCCINYL-TRANSFERASE-RELATED"/>
    <property type="match status" value="1"/>
</dbReference>
<evidence type="ECO:0000256" key="3">
    <source>
        <dbReference type="ARBA" id="ARBA00022823"/>
    </source>
</evidence>
<evidence type="ECO:0000313" key="7">
    <source>
        <dbReference type="EMBL" id="SHJ42712.1"/>
    </source>
</evidence>
<dbReference type="OrthoDB" id="9805770at2"/>
<sequence length="440" mass="46974">MIKEIKMPAGGQTTDTSTIGTWLVKKGDKVKRGDALLEIETDKATLTVESFAKGTVLALLAEEGDQRSAGDVIALVGEESDAAEAEQRLSGGAAAAERGSGHDAASYSTGAAPAQEDEYQPIDKSMPTRYAGEEASGTERGAAADQSAPGNKKVWLADVKAMPNAKKTAWDNGVSLEAVAEFTGKDILKRRDVENYIENSRMMGTEPGAAKEQAPEEQMIPHTTMRRVIARRMTESAQTIPVFSATVVVDMTRCIEFRKTVNAAGTRKISFNDILFKCMTAAIRQYPLINATYTEEGTIVHRAVNIGLAVSVEGGLVVPVVKDVSSRTISEIAVANKENIAKARAGKLAPDDMSGGTITLSNLGMYAIDQFQAIINPPESCILAVGATEDRPVLVDGEWKSVPTMKITASFDHRIIDGACGAQFLTELKKVIENPALALL</sequence>
<name>A0A1M6J7R0_9FIRM</name>
<keyword evidence="4 7" id="KW-0808">Transferase</keyword>
<dbReference type="PANTHER" id="PTHR23151:SF90">
    <property type="entry name" value="DIHYDROLIPOYLLYSINE-RESIDUE ACETYLTRANSFERASE COMPONENT OF PYRUVATE DEHYDROGENASE COMPLEX, MITOCHONDRIAL-RELATED"/>
    <property type="match status" value="1"/>
</dbReference>
<dbReference type="InterPro" id="IPR001078">
    <property type="entry name" value="2-oxoacid_DH_actylTfrase"/>
</dbReference>
<dbReference type="InterPro" id="IPR003016">
    <property type="entry name" value="2-oxoA_DH_lipoyl-BS"/>
</dbReference>
<dbReference type="GO" id="GO:0045254">
    <property type="term" value="C:pyruvate dehydrogenase complex"/>
    <property type="evidence" value="ECO:0007669"/>
    <property type="project" value="InterPro"/>
</dbReference>
<evidence type="ECO:0000256" key="1">
    <source>
        <dbReference type="ARBA" id="ARBA00001938"/>
    </source>
</evidence>
<gene>
    <name evidence="7" type="ORF">SAMN02745243_00576</name>
</gene>
<reference evidence="7 8" key="1">
    <citation type="submission" date="2016-11" db="EMBL/GenBank/DDBJ databases">
        <authorList>
            <person name="Jaros S."/>
            <person name="Januszkiewicz K."/>
            <person name="Wedrychowicz H."/>
        </authorList>
    </citation>
    <scope>NUCLEOTIDE SEQUENCE [LARGE SCALE GENOMIC DNA]</scope>
    <source>
        <strain evidence="7 8">DSM 15480</strain>
    </source>
</reference>
<dbReference type="Proteomes" id="UP000184301">
    <property type="component" value="Unassembled WGS sequence"/>
</dbReference>
<accession>A0A1M6J7R0</accession>
<evidence type="ECO:0000259" key="6">
    <source>
        <dbReference type="PROSITE" id="PS50968"/>
    </source>
</evidence>
<dbReference type="EC" id="2.3.1.-" evidence="4"/>
<dbReference type="InterPro" id="IPR023213">
    <property type="entry name" value="CAT-like_dom_sf"/>
</dbReference>
<dbReference type="InterPro" id="IPR011053">
    <property type="entry name" value="Single_hybrid_motif"/>
</dbReference>
<feature type="region of interest" description="Disordered" evidence="5">
    <location>
        <begin position="87"/>
        <end position="150"/>
    </location>
</feature>
<comment type="similarity">
    <text evidence="2 4">Belongs to the 2-oxoacid dehydrogenase family.</text>
</comment>
<evidence type="ECO:0000313" key="8">
    <source>
        <dbReference type="Proteomes" id="UP000184301"/>
    </source>
</evidence>
<keyword evidence="4" id="KW-0012">Acyltransferase</keyword>
<dbReference type="STRING" id="1121950.SAMN02745243_00576"/>
<dbReference type="Pfam" id="PF00364">
    <property type="entry name" value="Biotin_lipoyl"/>
    <property type="match status" value="1"/>
</dbReference>
<organism evidence="7 8">
    <name type="scientific">Hespellia stercorisuis DSM 15480</name>
    <dbReference type="NCBI Taxonomy" id="1121950"/>
    <lineage>
        <taxon>Bacteria</taxon>
        <taxon>Bacillati</taxon>
        <taxon>Bacillota</taxon>
        <taxon>Clostridia</taxon>
        <taxon>Lachnospirales</taxon>
        <taxon>Lachnospiraceae</taxon>
        <taxon>Hespellia</taxon>
    </lineage>
</organism>
<dbReference type="EMBL" id="FQZY01000008">
    <property type="protein sequence ID" value="SHJ42712.1"/>
    <property type="molecule type" value="Genomic_DNA"/>
</dbReference>
<dbReference type="RefSeq" id="WP_073104706.1">
    <property type="nucleotide sequence ID" value="NZ_FQZY01000008.1"/>
</dbReference>
<dbReference type="Gene3D" id="3.30.559.10">
    <property type="entry name" value="Chloramphenicol acetyltransferase-like domain"/>
    <property type="match status" value="1"/>
</dbReference>
<dbReference type="Gene3D" id="2.40.50.100">
    <property type="match status" value="1"/>
</dbReference>
<dbReference type="GO" id="GO:0016746">
    <property type="term" value="F:acyltransferase activity"/>
    <property type="evidence" value="ECO:0007669"/>
    <property type="project" value="UniProtKB-KW"/>
</dbReference>
<dbReference type="SUPFAM" id="SSF51230">
    <property type="entry name" value="Single hybrid motif"/>
    <property type="match status" value="1"/>
</dbReference>
<dbReference type="InterPro" id="IPR045257">
    <property type="entry name" value="E2/Pdx1"/>
</dbReference>
<evidence type="ECO:0000256" key="5">
    <source>
        <dbReference type="SAM" id="MobiDB-lite"/>
    </source>
</evidence>
<dbReference type="InterPro" id="IPR000089">
    <property type="entry name" value="Biotin_lipoyl"/>
</dbReference>
<dbReference type="GO" id="GO:0006086">
    <property type="term" value="P:pyruvate decarboxylation to acetyl-CoA"/>
    <property type="evidence" value="ECO:0007669"/>
    <property type="project" value="InterPro"/>
</dbReference>
<evidence type="ECO:0000256" key="2">
    <source>
        <dbReference type="ARBA" id="ARBA00007317"/>
    </source>
</evidence>
<comment type="cofactor">
    <cofactor evidence="1 4">
        <name>(R)-lipoate</name>
        <dbReference type="ChEBI" id="CHEBI:83088"/>
    </cofactor>
</comment>